<dbReference type="InterPro" id="IPR036770">
    <property type="entry name" value="Ankyrin_rpt-contain_sf"/>
</dbReference>
<dbReference type="PANTHER" id="PTHR46586">
    <property type="entry name" value="ANKYRIN REPEAT-CONTAINING PROTEIN"/>
    <property type="match status" value="1"/>
</dbReference>
<dbReference type="InterPro" id="IPR052050">
    <property type="entry name" value="SecEffector_AnkRepeat"/>
</dbReference>
<dbReference type="AlphaFoldDB" id="A0A1V9YAW9"/>
<dbReference type="Proteomes" id="UP000243579">
    <property type="component" value="Unassembled WGS sequence"/>
</dbReference>
<dbReference type="Pfam" id="PF12796">
    <property type="entry name" value="Ank_2"/>
    <property type="match status" value="1"/>
</dbReference>
<keyword evidence="2" id="KW-1185">Reference proteome</keyword>
<reference evidence="1 2" key="1">
    <citation type="journal article" date="2014" name="Genome Biol. Evol.">
        <title>The secreted proteins of Achlya hypogyna and Thraustotheca clavata identify the ancestral oomycete secretome and reveal gene acquisitions by horizontal gene transfer.</title>
        <authorList>
            <person name="Misner I."/>
            <person name="Blouin N."/>
            <person name="Leonard G."/>
            <person name="Richards T.A."/>
            <person name="Lane C.E."/>
        </authorList>
    </citation>
    <scope>NUCLEOTIDE SEQUENCE [LARGE SCALE GENOMIC DNA]</scope>
    <source>
        <strain evidence="1 2">ATCC 48635</strain>
    </source>
</reference>
<dbReference type="Gene3D" id="1.25.40.20">
    <property type="entry name" value="Ankyrin repeat-containing domain"/>
    <property type="match status" value="1"/>
</dbReference>
<dbReference type="EMBL" id="JNBR01002414">
    <property type="protein sequence ID" value="OQR82846.1"/>
    <property type="molecule type" value="Genomic_DNA"/>
</dbReference>
<protein>
    <submittedName>
        <fullName evidence="1">Uncharacterized protein</fullName>
    </submittedName>
</protein>
<dbReference type="STRING" id="1202772.A0A1V9YAW9"/>
<evidence type="ECO:0000313" key="2">
    <source>
        <dbReference type="Proteomes" id="UP000243579"/>
    </source>
</evidence>
<sequence>MAARVLSSRDLLTSILAYQTGYDGVYRSLPARWMQSAQGIDAALHQPHSPGIDGFLAFIDAFHTAIAPWLSADRVRRLAACRHPIVPVILDAALAHGDCEAWLELVTLHPTFLSISHVTWHDHGFTSTWRRSTLDVAIVRNARPLVRFLHLHGVVGSWWILDYAAEHGFVDVLAYLSYHGRYFCTPRALDLAAHNGHLDVVRFLHVHRREGASTWAMDWAATNGHLTVVEFLHAHRDEGCTADALTGAAAHGHLAVVQFLYAYRDEGDVTSALEAAASHGHLHVVRFLCDCVGGAPRSVVSQARAHNQFDILSYLGHLRPVDAAYL</sequence>
<proteinExistence type="predicted"/>
<dbReference type="SUPFAM" id="SSF48403">
    <property type="entry name" value="Ankyrin repeat"/>
    <property type="match status" value="1"/>
</dbReference>
<organism evidence="1 2">
    <name type="scientific">Achlya hypogyna</name>
    <name type="common">Oomycete</name>
    <name type="synonym">Protoachlya hypogyna</name>
    <dbReference type="NCBI Taxonomy" id="1202772"/>
    <lineage>
        <taxon>Eukaryota</taxon>
        <taxon>Sar</taxon>
        <taxon>Stramenopiles</taxon>
        <taxon>Oomycota</taxon>
        <taxon>Saprolegniomycetes</taxon>
        <taxon>Saprolegniales</taxon>
        <taxon>Achlyaceae</taxon>
        <taxon>Achlya</taxon>
    </lineage>
</organism>
<dbReference type="Pfam" id="PF00023">
    <property type="entry name" value="Ank"/>
    <property type="match status" value="1"/>
</dbReference>
<name>A0A1V9YAW9_ACHHY</name>
<comment type="caution">
    <text evidence="1">The sequence shown here is derived from an EMBL/GenBank/DDBJ whole genome shotgun (WGS) entry which is preliminary data.</text>
</comment>
<accession>A0A1V9YAW9</accession>
<dbReference type="InterPro" id="IPR002110">
    <property type="entry name" value="Ankyrin_rpt"/>
</dbReference>
<gene>
    <name evidence="1" type="ORF">ACHHYP_15452</name>
</gene>
<dbReference type="PANTHER" id="PTHR46586:SF3">
    <property type="entry name" value="ANKYRIN REPEAT-CONTAINING PROTEIN"/>
    <property type="match status" value="1"/>
</dbReference>
<dbReference type="OrthoDB" id="58683at2759"/>
<evidence type="ECO:0000313" key="1">
    <source>
        <dbReference type="EMBL" id="OQR82846.1"/>
    </source>
</evidence>